<name>D4GD81_PANAM</name>
<feature type="region of interest" description="Disordered" evidence="1">
    <location>
        <begin position="33"/>
        <end position="53"/>
    </location>
</feature>
<evidence type="ECO:0000256" key="1">
    <source>
        <dbReference type="SAM" id="MobiDB-lite"/>
    </source>
</evidence>
<proteinExistence type="predicted"/>
<dbReference type="AlphaFoldDB" id="D4GD81"/>
<dbReference type="EMBL" id="CP001875">
    <property type="protein sequence ID" value="ADD78906.1"/>
    <property type="molecule type" value="Genomic_DNA"/>
</dbReference>
<organism evidence="2 3">
    <name type="scientific">Pantoea ananatis (strain LMG 20103)</name>
    <dbReference type="NCBI Taxonomy" id="706191"/>
    <lineage>
        <taxon>Bacteria</taxon>
        <taxon>Pseudomonadati</taxon>
        <taxon>Pseudomonadota</taxon>
        <taxon>Gammaproteobacteria</taxon>
        <taxon>Enterobacterales</taxon>
        <taxon>Erwiniaceae</taxon>
        <taxon>Pantoea</taxon>
    </lineage>
</organism>
<dbReference type="KEGG" id="pam:PANA_3739"/>
<reference evidence="2 3" key="1">
    <citation type="journal article" date="2010" name="J. Bacteriol.">
        <title>Genome sequence of Pantoea ananatis LMG20103, the causative agent of Eucalyptus blight and dieback.</title>
        <authorList>
            <person name="De Maayer P."/>
            <person name="Chan W.Y."/>
            <person name="Venter S.N."/>
            <person name="Toth I.K."/>
            <person name="Birch P.R."/>
            <person name="Joubert F."/>
            <person name="Coutinho T.A."/>
        </authorList>
    </citation>
    <scope>NUCLEOTIDE SEQUENCE [LARGE SCALE GENOMIC DNA]</scope>
    <source>
        <strain evidence="2 3">LMG 20103</strain>
    </source>
</reference>
<dbReference type="STRING" id="706191.PANA_3739"/>
<accession>D4GD81</accession>
<keyword evidence="3" id="KW-1185">Reference proteome</keyword>
<evidence type="ECO:0000313" key="3">
    <source>
        <dbReference type="Proteomes" id="UP000001702"/>
    </source>
</evidence>
<dbReference type="Proteomes" id="UP000001702">
    <property type="component" value="Chromosome"/>
</dbReference>
<gene>
    <name evidence="2" type="ordered locus">PANA_3739</name>
</gene>
<evidence type="ECO:0000313" key="2">
    <source>
        <dbReference type="EMBL" id="ADD78906.1"/>
    </source>
</evidence>
<sequence>MTDPVEGIKGVHVHHEPFFMELSQALGIIHSTSPERARSLSDLIPAEPQQSHQ</sequence>
<dbReference type="HOGENOM" id="CLU_3138636_0_0_6"/>
<protein>
    <submittedName>
        <fullName evidence="2">Uncharacterized protein</fullName>
    </submittedName>
</protein>